<evidence type="ECO:0000256" key="4">
    <source>
        <dbReference type="ARBA" id="ARBA00023172"/>
    </source>
</evidence>
<sequence length="96" mass="10421">MLVGYARVSSAGQSLDIQNDALAEVGCEKVFAEKMSGRSAKDRIELANAIDFVRDGDVLVVTRLDRLARSVGDLHQIIENLAEKNVAFKCLNQSGV</sequence>
<feature type="domain" description="Resolvase/invertase-type recombinase catalytic" evidence="7">
    <location>
        <begin position="1"/>
        <end position="96"/>
    </location>
</feature>
<organism evidence="8 9">
    <name type="scientific">Pontixanthobacter rizhaonensis</name>
    <dbReference type="NCBI Taxonomy" id="2730337"/>
    <lineage>
        <taxon>Bacteria</taxon>
        <taxon>Pseudomonadati</taxon>
        <taxon>Pseudomonadota</taxon>
        <taxon>Alphaproteobacteria</taxon>
        <taxon>Sphingomonadales</taxon>
        <taxon>Erythrobacteraceae</taxon>
        <taxon>Pontixanthobacter</taxon>
    </lineage>
</organism>
<evidence type="ECO:0000256" key="5">
    <source>
        <dbReference type="PIRSR" id="PIRSR606118-50"/>
    </source>
</evidence>
<evidence type="ECO:0000256" key="6">
    <source>
        <dbReference type="PROSITE-ProRule" id="PRU10137"/>
    </source>
</evidence>
<dbReference type="SMART" id="SM00857">
    <property type="entry name" value="Resolvase"/>
    <property type="match status" value="1"/>
</dbReference>
<dbReference type="InterPro" id="IPR050639">
    <property type="entry name" value="SSR_resolvase"/>
</dbReference>
<dbReference type="PROSITE" id="PS00397">
    <property type="entry name" value="RECOMBINASES_1"/>
    <property type="match status" value="1"/>
</dbReference>
<dbReference type="Proteomes" id="UP000561181">
    <property type="component" value="Unassembled WGS sequence"/>
</dbReference>
<accession>A0A848QJU2</accession>
<evidence type="ECO:0000256" key="2">
    <source>
        <dbReference type="ARBA" id="ARBA00022908"/>
    </source>
</evidence>
<name>A0A848QJU2_9SPHN</name>
<dbReference type="CDD" id="cd03768">
    <property type="entry name" value="SR_ResInv"/>
    <property type="match status" value="1"/>
</dbReference>
<dbReference type="PANTHER" id="PTHR30461">
    <property type="entry name" value="DNA-INVERTASE FROM LAMBDOID PROPHAGE"/>
    <property type="match status" value="1"/>
</dbReference>
<feature type="non-terminal residue" evidence="8">
    <location>
        <position position="96"/>
    </location>
</feature>
<evidence type="ECO:0000256" key="1">
    <source>
        <dbReference type="ARBA" id="ARBA00009913"/>
    </source>
</evidence>
<dbReference type="InterPro" id="IPR006118">
    <property type="entry name" value="Recombinase_CS"/>
</dbReference>
<protein>
    <submittedName>
        <fullName evidence="8">Recombinase family protein</fullName>
    </submittedName>
</protein>
<dbReference type="GO" id="GO:0000150">
    <property type="term" value="F:DNA strand exchange activity"/>
    <property type="evidence" value="ECO:0007669"/>
    <property type="project" value="InterPro"/>
</dbReference>
<dbReference type="InterPro" id="IPR006119">
    <property type="entry name" value="Resolv_N"/>
</dbReference>
<comment type="caution">
    <text evidence="8">The sequence shown here is derived from an EMBL/GenBank/DDBJ whole genome shotgun (WGS) entry which is preliminary data.</text>
</comment>
<reference evidence="8 9" key="1">
    <citation type="submission" date="2020-04" db="EMBL/GenBank/DDBJ databases">
        <authorList>
            <person name="Liu A."/>
        </authorList>
    </citation>
    <scope>NUCLEOTIDE SEQUENCE [LARGE SCALE GENOMIC DNA]</scope>
    <source>
        <strain evidence="8 9">RZ02</strain>
    </source>
</reference>
<proteinExistence type="inferred from homology"/>
<comment type="similarity">
    <text evidence="1">Belongs to the site-specific recombinase resolvase family.</text>
</comment>
<feature type="active site" description="O-(5'-phospho-DNA)-serine intermediate" evidence="5 6">
    <location>
        <position position="9"/>
    </location>
</feature>
<dbReference type="InterPro" id="IPR036162">
    <property type="entry name" value="Resolvase-like_N_sf"/>
</dbReference>
<dbReference type="AlphaFoldDB" id="A0A848QJU2"/>
<keyword evidence="3" id="KW-0238">DNA-binding</keyword>
<dbReference type="PANTHER" id="PTHR30461:SF26">
    <property type="entry name" value="RESOLVASE HOMOLOG YNEB"/>
    <property type="match status" value="1"/>
</dbReference>
<dbReference type="SUPFAM" id="SSF53041">
    <property type="entry name" value="Resolvase-like"/>
    <property type="match status" value="1"/>
</dbReference>
<dbReference type="GO" id="GO:0003677">
    <property type="term" value="F:DNA binding"/>
    <property type="evidence" value="ECO:0007669"/>
    <property type="project" value="UniProtKB-KW"/>
</dbReference>
<dbReference type="PROSITE" id="PS51736">
    <property type="entry name" value="RECOMBINASES_3"/>
    <property type="match status" value="1"/>
</dbReference>
<evidence type="ECO:0000313" key="9">
    <source>
        <dbReference type="Proteomes" id="UP000561181"/>
    </source>
</evidence>
<keyword evidence="4" id="KW-0233">DNA recombination</keyword>
<dbReference type="EMBL" id="JABCRE010000001">
    <property type="protein sequence ID" value="NMW30455.1"/>
    <property type="molecule type" value="Genomic_DNA"/>
</dbReference>
<dbReference type="GO" id="GO:0015074">
    <property type="term" value="P:DNA integration"/>
    <property type="evidence" value="ECO:0007669"/>
    <property type="project" value="UniProtKB-KW"/>
</dbReference>
<dbReference type="Gene3D" id="3.40.50.1390">
    <property type="entry name" value="Resolvase, N-terminal catalytic domain"/>
    <property type="match status" value="1"/>
</dbReference>
<evidence type="ECO:0000313" key="8">
    <source>
        <dbReference type="EMBL" id="NMW30455.1"/>
    </source>
</evidence>
<keyword evidence="2" id="KW-0229">DNA integration</keyword>
<gene>
    <name evidence="8" type="ORF">HKD42_00040</name>
</gene>
<dbReference type="Pfam" id="PF00239">
    <property type="entry name" value="Resolvase"/>
    <property type="match status" value="1"/>
</dbReference>
<evidence type="ECO:0000256" key="3">
    <source>
        <dbReference type="ARBA" id="ARBA00023125"/>
    </source>
</evidence>
<keyword evidence="9" id="KW-1185">Reference proteome</keyword>
<dbReference type="RefSeq" id="WP_170009153.1">
    <property type="nucleotide sequence ID" value="NZ_JABCRE010000001.1"/>
</dbReference>
<dbReference type="PROSITE" id="PS00398">
    <property type="entry name" value="RECOMBINASES_2"/>
    <property type="match status" value="1"/>
</dbReference>
<evidence type="ECO:0000259" key="7">
    <source>
        <dbReference type="PROSITE" id="PS51736"/>
    </source>
</evidence>